<dbReference type="EMBL" id="JAPNKA010000001">
    <property type="protein sequence ID" value="MCY1081389.1"/>
    <property type="molecule type" value="Genomic_DNA"/>
</dbReference>
<dbReference type="SUPFAM" id="SSF88946">
    <property type="entry name" value="Sigma2 domain of RNA polymerase sigma factors"/>
    <property type="match status" value="1"/>
</dbReference>
<evidence type="ECO:0000256" key="4">
    <source>
        <dbReference type="ARBA" id="ARBA00023163"/>
    </source>
</evidence>
<organism evidence="7 8">
    <name type="scientific">Archangium lansingense</name>
    <dbReference type="NCBI Taxonomy" id="2995310"/>
    <lineage>
        <taxon>Bacteria</taxon>
        <taxon>Pseudomonadati</taxon>
        <taxon>Myxococcota</taxon>
        <taxon>Myxococcia</taxon>
        <taxon>Myxococcales</taxon>
        <taxon>Cystobacterineae</taxon>
        <taxon>Archangiaceae</taxon>
        <taxon>Archangium</taxon>
    </lineage>
</organism>
<feature type="domain" description="RNA polymerase sigma factor 70 region 4 type 2" evidence="6">
    <location>
        <begin position="128"/>
        <end position="179"/>
    </location>
</feature>
<keyword evidence="2" id="KW-0805">Transcription regulation</keyword>
<dbReference type="SUPFAM" id="SSF88659">
    <property type="entry name" value="Sigma3 and sigma4 domains of RNA polymerase sigma factors"/>
    <property type="match status" value="1"/>
</dbReference>
<dbReference type="Gene3D" id="1.10.10.10">
    <property type="entry name" value="Winged helix-like DNA-binding domain superfamily/Winged helix DNA-binding domain"/>
    <property type="match status" value="1"/>
</dbReference>
<dbReference type="Proteomes" id="UP001207654">
    <property type="component" value="Unassembled WGS sequence"/>
</dbReference>
<dbReference type="InterPro" id="IPR013249">
    <property type="entry name" value="RNA_pol_sigma70_r4_t2"/>
</dbReference>
<dbReference type="PANTHER" id="PTHR43133">
    <property type="entry name" value="RNA POLYMERASE ECF-TYPE SIGMA FACTO"/>
    <property type="match status" value="1"/>
</dbReference>
<evidence type="ECO:0000313" key="7">
    <source>
        <dbReference type="EMBL" id="MCY1081389.1"/>
    </source>
</evidence>
<accession>A0ABT4AI79</accession>
<protein>
    <submittedName>
        <fullName evidence="7">Sigma-70 family RNA polymerase sigma factor</fullName>
    </submittedName>
</protein>
<evidence type="ECO:0000259" key="6">
    <source>
        <dbReference type="Pfam" id="PF08281"/>
    </source>
</evidence>
<evidence type="ECO:0000256" key="3">
    <source>
        <dbReference type="ARBA" id="ARBA00023082"/>
    </source>
</evidence>
<keyword evidence="8" id="KW-1185">Reference proteome</keyword>
<name>A0ABT4AI79_9BACT</name>
<dbReference type="InterPro" id="IPR013324">
    <property type="entry name" value="RNA_pol_sigma_r3/r4-like"/>
</dbReference>
<dbReference type="InterPro" id="IPR007627">
    <property type="entry name" value="RNA_pol_sigma70_r2"/>
</dbReference>
<dbReference type="InterPro" id="IPR013325">
    <property type="entry name" value="RNA_pol_sigma_r2"/>
</dbReference>
<dbReference type="PANTHER" id="PTHR43133:SF63">
    <property type="entry name" value="RNA POLYMERASE SIGMA FACTOR FECI-RELATED"/>
    <property type="match status" value="1"/>
</dbReference>
<reference evidence="7 8" key="1">
    <citation type="submission" date="2022-11" db="EMBL/GenBank/DDBJ databases">
        <title>Minimal conservation of predation-associated metabolite biosynthetic gene clusters underscores biosynthetic potential of Myxococcota including descriptions for ten novel species: Archangium lansinium sp. nov., Myxococcus landrumus sp. nov., Nannocystis bai.</title>
        <authorList>
            <person name="Ahearne A."/>
            <person name="Stevens C."/>
            <person name="Phillips K."/>
        </authorList>
    </citation>
    <scope>NUCLEOTIDE SEQUENCE [LARGE SCALE GENOMIC DNA]</scope>
    <source>
        <strain evidence="7 8">MIWBW</strain>
    </source>
</reference>
<dbReference type="Pfam" id="PF08281">
    <property type="entry name" value="Sigma70_r4_2"/>
    <property type="match status" value="1"/>
</dbReference>
<comment type="caution">
    <text evidence="7">The sequence shown here is derived from an EMBL/GenBank/DDBJ whole genome shotgun (WGS) entry which is preliminary data.</text>
</comment>
<dbReference type="NCBIfam" id="TIGR02937">
    <property type="entry name" value="sigma70-ECF"/>
    <property type="match status" value="1"/>
</dbReference>
<gene>
    <name evidence="7" type="ORF">OV287_43740</name>
</gene>
<evidence type="ECO:0000259" key="5">
    <source>
        <dbReference type="Pfam" id="PF04542"/>
    </source>
</evidence>
<dbReference type="Gene3D" id="1.10.1740.10">
    <property type="match status" value="1"/>
</dbReference>
<keyword evidence="3" id="KW-0731">Sigma factor</keyword>
<dbReference type="InterPro" id="IPR039425">
    <property type="entry name" value="RNA_pol_sigma-70-like"/>
</dbReference>
<dbReference type="InterPro" id="IPR014284">
    <property type="entry name" value="RNA_pol_sigma-70_dom"/>
</dbReference>
<proteinExistence type="inferred from homology"/>
<dbReference type="RefSeq" id="WP_267539989.1">
    <property type="nucleotide sequence ID" value="NZ_JAPNKA010000001.1"/>
</dbReference>
<evidence type="ECO:0000256" key="1">
    <source>
        <dbReference type="ARBA" id="ARBA00010641"/>
    </source>
</evidence>
<sequence length="196" mass="21982">MPRLPWPLRDAWWSRLVVRSQRGDREAFRDLYRALYGPVSRYVHRRVPSAADAEDLIGQVFFRLLESLDRIEPGRGSVLSYTLSMARNALVDHARSRAGMVPEEAAAVVPDSGTGPLERLMGEEDAARVRSELARLPAETRELLMLRFGDGLRFAEVAQVMGLSEASVRQRTSRAVRELRARWDAGPARGELANDG</sequence>
<keyword evidence="4" id="KW-0804">Transcription</keyword>
<dbReference type="Pfam" id="PF04542">
    <property type="entry name" value="Sigma70_r2"/>
    <property type="match status" value="1"/>
</dbReference>
<evidence type="ECO:0000256" key="2">
    <source>
        <dbReference type="ARBA" id="ARBA00023015"/>
    </source>
</evidence>
<comment type="similarity">
    <text evidence="1">Belongs to the sigma-70 factor family. ECF subfamily.</text>
</comment>
<evidence type="ECO:0000313" key="8">
    <source>
        <dbReference type="Proteomes" id="UP001207654"/>
    </source>
</evidence>
<feature type="domain" description="RNA polymerase sigma-70 region 2" evidence="5">
    <location>
        <begin position="31"/>
        <end position="98"/>
    </location>
</feature>
<dbReference type="CDD" id="cd06171">
    <property type="entry name" value="Sigma70_r4"/>
    <property type="match status" value="1"/>
</dbReference>
<dbReference type="InterPro" id="IPR036388">
    <property type="entry name" value="WH-like_DNA-bd_sf"/>
</dbReference>